<evidence type="ECO:0000313" key="9">
    <source>
        <dbReference type="Proteomes" id="UP000177088"/>
    </source>
</evidence>
<evidence type="ECO:0000256" key="5">
    <source>
        <dbReference type="PIRSR" id="PIRSR600821-50"/>
    </source>
</evidence>
<evidence type="ECO:0000313" key="8">
    <source>
        <dbReference type="EMBL" id="OGL72523.1"/>
    </source>
</evidence>
<dbReference type="InterPro" id="IPR001608">
    <property type="entry name" value="Ala_racemase_N"/>
</dbReference>
<dbReference type="GO" id="GO:0008784">
    <property type="term" value="F:alanine racemase activity"/>
    <property type="evidence" value="ECO:0007669"/>
    <property type="project" value="UniProtKB-UniRule"/>
</dbReference>
<dbReference type="EC" id="5.1.1.1" evidence="4"/>
<reference evidence="8 9" key="1">
    <citation type="journal article" date="2016" name="Nat. Commun.">
        <title>Thousands of microbial genomes shed light on interconnected biogeochemical processes in an aquifer system.</title>
        <authorList>
            <person name="Anantharaman K."/>
            <person name="Brown C.T."/>
            <person name="Hug L.A."/>
            <person name="Sharon I."/>
            <person name="Castelle C.J."/>
            <person name="Probst A.J."/>
            <person name="Thomas B.C."/>
            <person name="Singh A."/>
            <person name="Wilkins M.J."/>
            <person name="Karaoz U."/>
            <person name="Brodie E.L."/>
            <person name="Williams K.H."/>
            <person name="Hubbard S.S."/>
            <person name="Banfield J.F."/>
        </authorList>
    </citation>
    <scope>NUCLEOTIDE SEQUENCE [LARGE SCALE GENOMIC DNA]</scope>
</reference>
<comment type="similarity">
    <text evidence="4">Belongs to the alanine racemase family.</text>
</comment>
<protein>
    <recommendedName>
        <fullName evidence="4">Alanine racemase</fullName>
        <ecNumber evidence="4">5.1.1.1</ecNumber>
    </recommendedName>
</protein>
<dbReference type="SUPFAM" id="SSF50621">
    <property type="entry name" value="Alanine racemase C-terminal domain-like"/>
    <property type="match status" value="1"/>
</dbReference>
<dbReference type="InterPro" id="IPR000821">
    <property type="entry name" value="Ala_racemase"/>
</dbReference>
<evidence type="ECO:0000256" key="2">
    <source>
        <dbReference type="ARBA" id="ARBA00022898"/>
    </source>
</evidence>
<dbReference type="InterPro" id="IPR020622">
    <property type="entry name" value="Ala_racemase_pyridoxalP-BS"/>
</dbReference>
<dbReference type="UniPathway" id="UPA00042">
    <property type="reaction ID" value="UER00497"/>
</dbReference>
<dbReference type="CDD" id="cd00430">
    <property type="entry name" value="PLPDE_III_AR"/>
    <property type="match status" value="1"/>
</dbReference>
<feature type="domain" description="Alanine racemase C-terminal" evidence="7">
    <location>
        <begin position="251"/>
        <end position="379"/>
    </location>
</feature>
<feature type="binding site" evidence="4 6">
    <location>
        <position position="135"/>
    </location>
    <ligand>
        <name>substrate</name>
    </ligand>
</feature>
<comment type="pathway">
    <text evidence="4">Amino-acid biosynthesis; D-alanine biosynthesis; D-alanine from L-alanine: step 1/1.</text>
</comment>
<evidence type="ECO:0000256" key="3">
    <source>
        <dbReference type="ARBA" id="ARBA00023235"/>
    </source>
</evidence>
<dbReference type="InterPro" id="IPR011079">
    <property type="entry name" value="Ala_racemase_C"/>
</dbReference>
<feature type="active site" description="Proton acceptor; specific for D-alanine" evidence="4">
    <location>
        <position position="39"/>
    </location>
</feature>
<evidence type="ECO:0000256" key="1">
    <source>
        <dbReference type="ARBA" id="ARBA00001933"/>
    </source>
</evidence>
<comment type="catalytic activity">
    <reaction evidence="4">
        <text>L-alanine = D-alanine</text>
        <dbReference type="Rhea" id="RHEA:20249"/>
        <dbReference type="ChEBI" id="CHEBI:57416"/>
        <dbReference type="ChEBI" id="CHEBI:57972"/>
        <dbReference type="EC" id="5.1.1.1"/>
    </reaction>
</comment>
<dbReference type="PROSITE" id="PS00395">
    <property type="entry name" value="ALANINE_RACEMASE"/>
    <property type="match status" value="1"/>
</dbReference>
<dbReference type="GO" id="GO:0030170">
    <property type="term" value="F:pyridoxal phosphate binding"/>
    <property type="evidence" value="ECO:0007669"/>
    <property type="project" value="UniProtKB-UniRule"/>
</dbReference>
<comment type="caution">
    <text evidence="8">The sequence shown here is derived from an EMBL/GenBank/DDBJ whole genome shotgun (WGS) entry which is preliminary data.</text>
</comment>
<dbReference type="NCBIfam" id="TIGR00492">
    <property type="entry name" value="alr"/>
    <property type="match status" value="1"/>
</dbReference>
<dbReference type="FunFam" id="3.20.20.10:FF:000002">
    <property type="entry name" value="Alanine racemase"/>
    <property type="match status" value="1"/>
</dbReference>
<organism evidence="8 9">
    <name type="scientific">Candidatus Uhrbacteria bacterium RIFCSPHIGHO2_02_FULL_60_10</name>
    <dbReference type="NCBI Taxonomy" id="1802392"/>
    <lineage>
        <taxon>Bacteria</taxon>
        <taxon>Candidatus Uhriibacteriota</taxon>
    </lineage>
</organism>
<gene>
    <name evidence="8" type="ORF">A3C96_01320</name>
</gene>
<dbReference type="PANTHER" id="PTHR30511:SF0">
    <property type="entry name" value="ALANINE RACEMASE, CATABOLIC-RELATED"/>
    <property type="match status" value="1"/>
</dbReference>
<dbReference type="Pfam" id="PF01168">
    <property type="entry name" value="Ala_racemase_N"/>
    <property type="match status" value="1"/>
</dbReference>
<feature type="active site" description="Proton acceptor; specific for L-alanine" evidence="4">
    <location>
        <position position="272"/>
    </location>
</feature>
<dbReference type="SUPFAM" id="SSF51419">
    <property type="entry name" value="PLP-binding barrel"/>
    <property type="match status" value="1"/>
</dbReference>
<comment type="function">
    <text evidence="4">Catalyzes the interconversion of L-alanine and D-alanine. May also act on other amino acids.</text>
</comment>
<dbReference type="AlphaFoldDB" id="A0A1F7U2L2"/>
<dbReference type="HAMAP" id="MF_01201">
    <property type="entry name" value="Ala_racemase"/>
    <property type="match status" value="1"/>
</dbReference>
<dbReference type="InterPro" id="IPR009006">
    <property type="entry name" value="Ala_racemase/Decarboxylase_C"/>
</dbReference>
<sequence length="383" mass="41248">MSKPTGVKTWVEISAAALLANAQALRRQTAPAKLAAVIKANAYGHGATVVASALRTAADWFAVDSFLEAEALKPLRLKQPILILGYTPVSAVASAVRRGYRLTAYNRETVQAAAKAATASHPARLHLKIETGTTRQGIGIGELSALVRDLRRSRHVIVEGASTHYANVEDTADPGYARQQLSRYEEALAKLATLGIKPSVRHTAGSAAAILYPETRFDLVRTGLALYGLWPSGETKAAMRLRGGRFDLRPVLTWKTTVAQVKTVPAGTPVSYGLTEKTGRSSRLAVLPVGYWDGLDRKLSSVGSVLIRGQRAKIMGRVCMNMCVVDVTDIPGVSVEDEAVILGSQGSERLSAEEIARQCGTINYEIVTRINPLLPRYPAARRK</sequence>
<dbReference type="InterPro" id="IPR029066">
    <property type="entry name" value="PLP-binding_barrel"/>
</dbReference>
<proteinExistence type="inferred from homology"/>
<dbReference type="GO" id="GO:0030632">
    <property type="term" value="P:D-alanine biosynthetic process"/>
    <property type="evidence" value="ECO:0007669"/>
    <property type="project" value="UniProtKB-UniRule"/>
</dbReference>
<dbReference type="Proteomes" id="UP000177088">
    <property type="component" value="Unassembled WGS sequence"/>
</dbReference>
<comment type="cofactor">
    <cofactor evidence="1 4 5">
        <name>pyridoxal 5'-phosphate</name>
        <dbReference type="ChEBI" id="CHEBI:597326"/>
    </cofactor>
</comment>
<accession>A0A1F7U2L2</accession>
<dbReference type="PRINTS" id="PR00992">
    <property type="entry name" value="ALARACEMASE"/>
</dbReference>
<dbReference type="SMART" id="SM01005">
    <property type="entry name" value="Ala_racemase_C"/>
    <property type="match status" value="1"/>
</dbReference>
<evidence type="ECO:0000259" key="7">
    <source>
        <dbReference type="SMART" id="SM01005"/>
    </source>
</evidence>
<dbReference type="Gene3D" id="3.20.20.10">
    <property type="entry name" value="Alanine racemase"/>
    <property type="match status" value="1"/>
</dbReference>
<dbReference type="PANTHER" id="PTHR30511">
    <property type="entry name" value="ALANINE RACEMASE"/>
    <property type="match status" value="1"/>
</dbReference>
<name>A0A1F7U2L2_9BACT</name>
<dbReference type="GO" id="GO:0005829">
    <property type="term" value="C:cytosol"/>
    <property type="evidence" value="ECO:0007669"/>
    <property type="project" value="TreeGrafter"/>
</dbReference>
<feature type="binding site" evidence="4 6">
    <location>
        <position position="320"/>
    </location>
    <ligand>
        <name>substrate</name>
    </ligand>
</feature>
<dbReference type="Pfam" id="PF00842">
    <property type="entry name" value="Ala_racemase_C"/>
    <property type="match status" value="1"/>
</dbReference>
<keyword evidence="2 4" id="KW-0663">Pyridoxal phosphate</keyword>
<dbReference type="Gene3D" id="2.40.37.10">
    <property type="entry name" value="Lyase, Ornithine Decarboxylase, Chain A, domain 1"/>
    <property type="match status" value="1"/>
</dbReference>
<dbReference type="EMBL" id="MGEA01000093">
    <property type="protein sequence ID" value="OGL72523.1"/>
    <property type="molecule type" value="Genomic_DNA"/>
</dbReference>
<evidence type="ECO:0000256" key="4">
    <source>
        <dbReference type="HAMAP-Rule" id="MF_01201"/>
    </source>
</evidence>
<evidence type="ECO:0000256" key="6">
    <source>
        <dbReference type="PIRSR" id="PIRSR600821-52"/>
    </source>
</evidence>
<keyword evidence="3 4" id="KW-0413">Isomerase</keyword>
<feature type="modified residue" description="N6-(pyridoxal phosphate)lysine" evidence="4 5">
    <location>
        <position position="39"/>
    </location>
</feature>